<reference evidence="10" key="1">
    <citation type="journal article" date="2018" name="Algal Res.">
        <title>Characterization of plant carbon substrate utilization by Auxenochlorella protothecoides.</title>
        <authorList>
            <person name="Vogler B.W."/>
            <person name="Starkenburg S.R."/>
            <person name="Sudasinghe N."/>
            <person name="Schambach J.Y."/>
            <person name="Rollin J.A."/>
            <person name="Pattathil S."/>
            <person name="Barry A.N."/>
        </authorList>
    </citation>
    <scope>NUCLEOTIDE SEQUENCE [LARGE SCALE GENOMIC DNA]</scope>
    <source>
        <strain evidence="10">UTEX 25</strain>
    </source>
</reference>
<keyword evidence="8" id="KW-1133">Transmembrane helix</keyword>
<dbReference type="GO" id="GO:0005759">
    <property type="term" value="C:mitochondrial matrix"/>
    <property type="evidence" value="ECO:0007669"/>
    <property type="project" value="UniProtKB-SubCell"/>
</dbReference>
<dbReference type="CDD" id="cd22884">
    <property type="entry name" value="TOM22"/>
    <property type="match status" value="1"/>
</dbReference>
<comment type="subcellular location">
    <subcellularLocation>
        <location evidence="1 6">Mitochondrion matrix</location>
    </subcellularLocation>
</comment>
<evidence type="ECO:0000256" key="7">
    <source>
        <dbReference type="SAM" id="MobiDB-lite"/>
    </source>
</evidence>
<dbReference type="AlphaFoldDB" id="A0A3M7KTC6"/>
<dbReference type="InterPro" id="IPR008381">
    <property type="entry name" value="SDHAF3/Sdh7"/>
</dbReference>
<dbReference type="PANTHER" id="PTHR13137:SF6">
    <property type="entry name" value="SUCCINATE DEHYDROGENASE ASSEMBLY FACTOR 3, MITOCHONDRIAL"/>
    <property type="match status" value="1"/>
</dbReference>
<evidence type="ECO:0000256" key="2">
    <source>
        <dbReference type="ARBA" id="ARBA00006020"/>
    </source>
</evidence>
<evidence type="ECO:0000256" key="5">
    <source>
        <dbReference type="ARBA" id="ARBA00023186"/>
    </source>
</evidence>
<evidence type="ECO:0000256" key="1">
    <source>
        <dbReference type="ARBA" id="ARBA00004305"/>
    </source>
</evidence>
<evidence type="ECO:0000313" key="9">
    <source>
        <dbReference type="EMBL" id="RMZ53788.1"/>
    </source>
</evidence>
<evidence type="ECO:0000256" key="3">
    <source>
        <dbReference type="ARBA" id="ARBA00022946"/>
    </source>
</evidence>
<comment type="subunit">
    <text evidence="6">Interacts with the iron-sulfur protein subunit within the SDH catalytic dimer.</text>
</comment>
<name>A0A3M7KTC6_AUXPR</name>
<dbReference type="GO" id="GO:0006105">
    <property type="term" value="P:succinate metabolic process"/>
    <property type="evidence" value="ECO:0007669"/>
    <property type="project" value="TreeGrafter"/>
</dbReference>
<feature type="region of interest" description="Disordered" evidence="7">
    <location>
        <begin position="145"/>
        <end position="165"/>
    </location>
</feature>
<feature type="transmembrane region" description="Helical" evidence="8">
    <location>
        <begin position="28"/>
        <end position="45"/>
    </location>
</feature>
<keyword evidence="8" id="KW-0812">Transmembrane</keyword>
<keyword evidence="5 6" id="KW-0143">Chaperone</keyword>
<comment type="similarity">
    <text evidence="2 6">Belongs to the complex I LYR family. SDHAF3 subfamily.</text>
</comment>
<dbReference type="GO" id="GO:0005758">
    <property type="term" value="C:mitochondrial intermembrane space"/>
    <property type="evidence" value="ECO:0007669"/>
    <property type="project" value="TreeGrafter"/>
</dbReference>
<organism evidence="9 10">
    <name type="scientific">Auxenochlorella protothecoides</name>
    <name type="common">Green microalga</name>
    <name type="synonym">Chlorella protothecoides</name>
    <dbReference type="NCBI Taxonomy" id="3075"/>
    <lineage>
        <taxon>Eukaryota</taxon>
        <taxon>Viridiplantae</taxon>
        <taxon>Chlorophyta</taxon>
        <taxon>core chlorophytes</taxon>
        <taxon>Trebouxiophyceae</taxon>
        <taxon>Chlorellales</taxon>
        <taxon>Chlorellaceae</taxon>
        <taxon>Auxenochlorella</taxon>
    </lineage>
</organism>
<evidence type="ECO:0000313" key="10">
    <source>
        <dbReference type="Proteomes" id="UP000279271"/>
    </source>
</evidence>
<keyword evidence="8" id="KW-0472">Membrane</keyword>
<protein>
    <recommendedName>
        <fullName evidence="6">Succinate dehydrogenase assembly factor 3</fullName>
        <shortName evidence="6">SDH assembly factor 3</shortName>
        <shortName evidence="6">SDHAF3</shortName>
    </recommendedName>
</protein>
<evidence type="ECO:0000256" key="6">
    <source>
        <dbReference type="RuleBase" id="RU368039"/>
    </source>
</evidence>
<comment type="caution">
    <text evidence="9">The sequence shown here is derived from an EMBL/GenBank/DDBJ whole genome shotgun (WGS) entry which is preliminary data.</text>
</comment>
<proteinExistence type="inferred from homology"/>
<keyword evidence="4 6" id="KW-0496">Mitochondrion</keyword>
<evidence type="ECO:0000256" key="4">
    <source>
        <dbReference type="ARBA" id="ARBA00023128"/>
    </source>
</evidence>
<sequence>MAVYGTSSGPFLGASYSLWKLARSTGKAAWIAGTTFVILFVPLIIELEREAQLVEFETSQLGALTSPSNHTTLDIMAEAARPVLHLFRIILRAHREKLPAPMRELGDTYVKDEFRKHLRGKTTQEQWRQFMEEWRRYAGTLAASDGPQASGGVAAADASGDIPPEVLETLTPDQRARLAKLRAEAQRLRADLLGESR</sequence>
<dbReference type="Pfam" id="PF13233">
    <property type="entry name" value="Complex1_LYR_2"/>
    <property type="match status" value="1"/>
</dbReference>
<dbReference type="PANTHER" id="PTHR13137">
    <property type="entry name" value="DC11 ACN9 HOMOLOG"/>
    <property type="match status" value="1"/>
</dbReference>
<feature type="compositionally biased region" description="Low complexity" evidence="7">
    <location>
        <begin position="150"/>
        <end position="161"/>
    </location>
</feature>
<dbReference type="CDD" id="cd20270">
    <property type="entry name" value="Complex1_LYR_SDHAF3_LYRM10"/>
    <property type="match status" value="1"/>
</dbReference>
<gene>
    <name evidence="9" type="ORF">APUTEX25_003927</name>
</gene>
<evidence type="ECO:0000256" key="8">
    <source>
        <dbReference type="SAM" id="Phobius"/>
    </source>
</evidence>
<accession>A0A3M7KTC6</accession>
<comment type="function">
    <text evidence="6">Plays an essential role in the assembly of succinate dehydrogenase (SDH), an enzyme complex (also referred to as respiratory complex II) that is a component of both the tricarboxylic acid (TCA) cycle and the mitochondrial electron transport chain, and which couples the oxidation of succinate to fumarate with the reduction of ubiquinone (coenzyme Q) to ubiquinol. Promotes maturation of the iron-sulfur protein subunit of the SDH catalytic dimer, protecting it from the deleterious effects of oxidants. May act together with SDHAF1.</text>
</comment>
<dbReference type="Proteomes" id="UP000279271">
    <property type="component" value="Unassembled WGS sequence"/>
</dbReference>
<dbReference type="EMBL" id="QOKY01000195">
    <property type="protein sequence ID" value="RMZ53788.1"/>
    <property type="molecule type" value="Genomic_DNA"/>
</dbReference>
<keyword evidence="3" id="KW-0809">Transit peptide</keyword>
<dbReference type="GO" id="GO:0034553">
    <property type="term" value="P:mitochondrial respiratory chain complex II assembly"/>
    <property type="evidence" value="ECO:0007669"/>
    <property type="project" value="UniProtKB-UniRule"/>
</dbReference>